<reference evidence="2 3" key="1">
    <citation type="submission" date="2012-05" db="EMBL/GenBank/DDBJ databases">
        <authorList>
            <person name="Weinstock G."/>
            <person name="Sodergren E."/>
            <person name="Lobos E.A."/>
            <person name="Fulton L."/>
            <person name="Fulton R."/>
            <person name="Courtney L."/>
            <person name="Fronick C."/>
            <person name="O'Laughlin M."/>
            <person name="Godfrey J."/>
            <person name="Wilson R.M."/>
            <person name="Miner T."/>
            <person name="Farmer C."/>
            <person name="Delehaunty K."/>
            <person name="Cordes M."/>
            <person name="Minx P."/>
            <person name="Tomlinson C."/>
            <person name="Chen J."/>
            <person name="Wollam A."/>
            <person name="Pepin K.H."/>
            <person name="Bhonagiri V."/>
            <person name="Zhang X."/>
            <person name="Suruliraj S."/>
            <person name="Warren W."/>
            <person name="Mitreva M."/>
            <person name="Mardis E.R."/>
            <person name="Wilson R.K."/>
        </authorList>
    </citation>
    <scope>NUCLEOTIDE SEQUENCE [LARGE SCALE GENOMIC DNA]</scope>
    <source>
        <strain evidence="2 3">F0235</strain>
    </source>
</reference>
<sequence length="243" mass="25556">MLVITVVGWLLSTLDVSNPTRTLQPVPQDVPPAAGAAVPDININESGRTSLKLAFWADPIAEKTGIPSDALKAYGNAALIAQESWPSCHVTWNTLAGIGHVETRHGTYSGKLFGGSKIDANGFIDPPIIGVQLNGSPGFAEIKDTDHGALDGDSEFDRAVGPMQFIPGSWGIYGRDADGDGTANPNQIDDAALSAANLLCAHNRDLSTPEGWTEAIRSYNSSSEYLVNVRNAAASYALEQPAG</sequence>
<dbReference type="AlphaFoldDB" id="L1MMX3"/>
<dbReference type="PANTHER" id="PTHR30163">
    <property type="entry name" value="MEMBRANE-BOUND LYTIC MUREIN TRANSGLYCOSYLASE B"/>
    <property type="match status" value="1"/>
</dbReference>
<dbReference type="InterPro" id="IPR043426">
    <property type="entry name" value="MltB-like"/>
</dbReference>
<evidence type="ECO:0000313" key="2">
    <source>
        <dbReference type="EMBL" id="EKX92390.1"/>
    </source>
</evidence>
<evidence type="ECO:0000259" key="1">
    <source>
        <dbReference type="Pfam" id="PF13406"/>
    </source>
</evidence>
<dbReference type="Gene3D" id="1.10.530.10">
    <property type="match status" value="1"/>
</dbReference>
<dbReference type="eggNOG" id="COG2951">
    <property type="taxonomic scope" value="Bacteria"/>
</dbReference>
<organism evidence="2 3">
    <name type="scientific">Corynebacterium durum F0235</name>
    <dbReference type="NCBI Taxonomy" id="1035195"/>
    <lineage>
        <taxon>Bacteria</taxon>
        <taxon>Bacillati</taxon>
        <taxon>Actinomycetota</taxon>
        <taxon>Actinomycetes</taxon>
        <taxon>Mycobacteriales</taxon>
        <taxon>Corynebacteriaceae</taxon>
        <taxon>Corynebacterium</taxon>
    </lineage>
</organism>
<accession>L1MMX3</accession>
<dbReference type="GO" id="GO:0008933">
    <property type="term" value="F:peptidoglycan lytic transglycosylase activity"/>
    <property type="evidence" value="ECO:0007669"/>
    <property type="project" value="TreeGrafter"/>
</dbReference>
<dbReference type="InterPro" id="IPR031304">
    <property type="entry name" value="SLT_2"/>
</dbReference>
<dbReference type="PATRIC" id="fig|1035195.3.peg.47"/>
<keyword evidence="3" id="KW-1185">Reference proteome</keyword>
<protein>
    <recommendedName>
        <fullName evidence="1">Transglycosylase SLT domain-containing protein</fullName>
    </recommendedName>
</protein>
<evidence type="ECO:0000313" key="3">
    <source>
        <dbReference type="Proteomes" id="UP000010445"/>
    </source>
</evidence>
<name>L1MMX3_9CORY</name>
<gene>
    <name evidence="2" type="ORF">HMPREF9997_00055</name>
</gene>
<dbReference type="GO" id="GO:0009253">
    <property type="term" value="P:peptidoglycan catabolic process"/>
    <property type="evidence" value="ECO:0007669"/>
    <property type="project" value="TreeGrafter"/>
</dbReference>
<proteinExistence type="predicted"/>
<dbReference type="CDD" id="cd13399">
    <property type="entry name" value="Slt35-like"/>
    <property type="match status" value="1"/>
</dbReference>
<dbReference type="Gene3D" id="1.10.8.350">
    <property type="entry name" value="Bacterial muramidase"/>
    <property type="match status" value="1"/>
</dbReference>
<dbReference type="SUPFAM" id="SSF53955">
    <property type="entry name" value="Lysozyme-like"/>
    <property type="match status" value="1"/>
</dbReference>
<dbReference type="Pfam" id="PF13406">
    <property type="entry name" value="SLT_2"/>
    <property type="match status" value="1"/>
</dbReference>
<dbReference type="PANTHER" id="PTHR30163:SF8">
    <property type="entry name" value="LYTIC MUREIN TRANSGLYCOSYLASE"/>
    <property type="match status" value="1"/>
</dbReference>
<dbReference type="HOGENOM" id="CLU_034941_1_1_11"/>
<dbReference type="Proteomes" id="UP000010445">
    <property type="component" value="Unassembled WGS sequence"/>
</dbReference>
<dbReference type="STRING" id="1035195.HMPREF9997_00055"/>
<dbReference type="EMBL" id="AMEM01000005">
    <property type="protein sequence ID" value="EKX92390.1"/>
    <property type="molecule type" value="Genomic_DNA"/>
</dbReference>
<feature type="domain" description="Transglycosylase SLT" evidence="1">
    <location>
        <begin position="159"/>
        <end position="203"/>
    </location>
</feature>
<dbReference type="InterPro" id="IPR023346">
    <property type="entry name" value="Lysozyme-like_dom_sf"/>
</dbReference>
<comment type="caution">
    <text evidence="2">The sequence shown here is derived from an EMBL/GenBank/DDBJ whole genome shotgun (WGS) entry which is preliminary data.</text>
</comment>